<dbReference type="GO" id="GO:0045724">
    <property type="term" value="P:positive regulation of cilium assembly"/>
    <property type="evidence" value="ECO:0007669"/>
    <property type="project" value="TreeGrafter"/>
</dbReference>
<dbReference type="GO" id="GO:0005814">
    <property type="term" value="C:centriole"/>
    <property type="evidence" value="ECO:0007669"/>
    <property type="project" value="UniProtKB-SubCell"/>
</dbReference>
<feature type="region of interest" description="Disordered" evidence="5">
    <location>
        <begin position="1"/>
        <end position="97"/>
    </location>
</feature>
<evidence type="ECO:0000256" key="2">
    <source>
        <dbReference type="ARBA" id="ARBA00022490"/>
    </source>
</evidence>
<dbReference type="AlphaFoldDB" id="A0A9Q0XFD6"/>
<evidence type="ECO:0000256" key="5">
    <source>
        <dbReference type="SAM" id="MobiDB-lite"/>
    </source>
</evidence>
<keyword evidence="2" id="KW-0963">Cytoplasm</keyword>
<dbReference type="Proteomes" id="UP001142489">
    <property type="component" value="Unassembled WGS sequence"/>
</dbReference>
<evidence type="ECO:0000256" key="3">
    <source>
        <dbReference type="ARBA" id="ARBA00023212"/>
    </source>
</evidence>
<proteinExistence type="inferred from homology"/>
<dbReference type="GO" id="GO:0019902">
    <property type="term" value="F:phosphatase binding"/>
    <property type="evidence" value="ECO:0007669"/>
    <property type="project" value="InterPro"/>
</dbReference>
<dbReference type="InterPro" id="IPR033590">
    <property type="entry name" value="PPP1R35"/>
</dbReference>
<sequence length="271" mass="29572">MAATSTLPYGEERDSLPCTAPSPLPPPQAQRLLPDPEVAVTPERNGVGKVGSGILRQHGQGKLPRRQVRFRLGSISLDPPKQPELPQSHHSGGHHDTITLKRQPSDGLAGVGGLQPPPNPLAAPVPHSTLALGAEVQAARRQGFNAQHAAEELVQCSFVTRCAVEARVSEGVNIPRDQQLYQGLVSLRVPEEELLSSAVQEKLALVRHRPEARQETPCSGPDLLAFYNPEELFTETPCLEVEGLPPLKLQPHTRDPAATFFMYRKLHQWDS</sequence>
<comment type="similarity">
    <text evidence="4">Belongs to the PPP1R35 family.</text>
</comment>
<keyword evidence="3" id="KW-0206">Cytoskeleton</keyword>
<comment type="subcellular location">
    <subcellularLocation>
        <location evidence="1">Cytoplasm</location>
        <location evidence="1">Cytoskeleton</location>
        <location evidence="1">Microtubule organizing center</location>
        <location evidence="1">Centrosome</location>
        <location evidence="1">Centriole</location>
    </subcellularLocation>
</comment>
<dbReference type="PANTHER" id="PTHR28625">
    <property type="entry name" value="PROTEIN PHOSPHATASE 1 REGULATORY SUBUNIT 35"/>
    <property type="match status" value="1"/>
</dbReference>
<evidence type="ECO:0000313" key="7">
    <source>
        <dbReference type="EMBL" id="KAJ7313277.1"/>
    </source>
</evidence>
<gene>
    <name evidence="7" type="ORF">JRQ81_004562</name>
</gene>
<dbReference type="PANTHER" id="PTHR28625:SF1">
    <property type="entry name" value="PROTEIN PHOSPHATASE 1 REGULATORY SUBUNIT 35"/>
    <property type="match status" value="1"/>
</dbReference>
<evidence type="ECO:0000259" key="6">
    <source>
        <dbReference type="Pfam" id="PF15503"/>
    </source>
</evidence>
<evidence type="ECO:0000313" key="8">
    <source>
        <dbReference type="Proteomes" id="UP001142489"/>
    </source>
</evidence>
<name>A0A9Q0XFD6_9SAUR</name>
<reference evidence="7" key="1">
    <citation type="journal article" date="2023" name="DNA Res.">
        <title>Chromosome-level genome assembly of Phrynocephalus forsythii using third-generation DNA sequencing and Hi-C analysis.</title>
        <authorList>
            <person name="Qi Y."/>
            <person name="Zhao W."/>
            <person name="Zhao Y."/>
            <person name="Niu C."/>
            <person name="Cao S."/>
            <person name="Zhang Y."/>
        </authorList>
    </citation>
    <scope>NUCLEOTIDE SEQUENCE</scope>
    <source>
        <tissue evidence="7">Muscle</tissue>
    </source>
</reference>
<dbReference type="EMBL" id="JAPFRF010000012">
    <property type="protein sequence ID" value="KAJ7313277.1"/>
    <property type="molecule type" value="Genomic_DNA"/>
</dbReference>
<accession>A0A9Q0XFD6</accession>
<dbReference type="OrthoDB" id="8942190at2759"/>
<dbReference type="Pfam" id="PF15503">
    <property type="entry name" value="PPP1R35_C"/>
    <property type="match status" value="1"/>
</dbReference>
<keyword evidence="8" id="KW-1185">Reference proteome</keyword>
<evidence type="ECO:0000256" key="1">
    <source>
        <dbReference type="ARBA" id="ARBA00004114"/>
    </source>
</evidence>
<organism evidence="7 8">
    <name type="scientific">Phrynocephalus forsythii</name>
    <dbReference type="NCBI Taxonomy" id="171643"/>
    <lineage>
        <taxon>Eukaryota</taxon>
        <taxon>Metazoa</taxon>
        <taxon>Chordata</taxon>
        <taxon>Craniata</taxon>
        <taxon>Vertebrata</taxon>
        <taxon>Euteleostomi</taxon>
        <taxon>Lepidosauria</taxon>
        <taxon>Squamata</taxon>
        <taxon>Bifurcata</taxon>
        <taxon>Unidentata</taxon>
        <taxon>Episquamata</taxon>
        <taxon>Toxicofera</taxon>
        <taxon>Iguania</taxon>
        <taxon>Acrodonta</taxon>
        <taxon>Agamidae</taxon>
        <taxon>Agaminae</taxon>
        <taxon>Phrynocephalus</taxon>
    </lineage>
</organism>
<protein>
    <recommendedName>
        <fullName evidence="6">Protein phosphatase 1 regulatory subunit 35 C-terminal domain-containing protein</fullName>
    </recommendedName>
</protein>
<evidence type="ECO:0000256" key="4">
    <source>
        <dbReference type="ARBA" id="ARBA00029452"/>
    </source>
</evidence>
<comment type="caution">
    <text evidence="7">The sequence shown here is derived from an EMBL/GenBank/DDBJ whole genome shotgun (WGS) entry which is preliminary data.</text>
</comment>
<feature type="domain" description="Protein phosphatase 1 regulatory subunit 35 C-terminal" evidence="6">
    <location>
        <begin position="125"/>
        <end position="265"/>
    </location>
</feature>
<dbReference type="InterPro" id="IPR029135">
    <property type="entry name" value="PPP1R35_C"/>
</dbReference>
<dbReference type="GO" id="GO:1903724">
    <property type="term" value="P:positive regulation of centriole elongation"/>
    <property type="evidence" value="ECO:0007669"/>
    <property type="project" value="TreeGrafter"/>
</dbReference>